<dbReference type="Proteomes" id="UP000602087">
    <property type="component" value="Unassembled WGS sequence"/>
</dbReference>
<keyword evidence="3" id="KW-1185">Reference proteome</keyword>
<feature type="domain" description="PH" evidence="1">
    <location>
        <begin position="35"/>
        <end position="163"/>
    </location>
</feature>
<dbReference type="AlphaFoldDB" id="A0A934IBH4"/>
<accession>A0A934IBH4</accession>
<dbReference type="InterPro" id="IPR057446">
    <property type="entry name" value="PH_bac"/>
</dbReference>
<dbReference type="Pfam" id="PF25362">
    <property type="entry name" value="bPH_11"/>
    <property type="match status" value="1"/>
</dbReference>
<proteinExistence type="predicted"/>
<protein>
    <recommendedName>
        <fullName evidence="1">PH domain-containing protein</fullName>
    </recommendedName>
</protein>
<sequence length="182" mass="19254">MPVAVALMLGVGVLLLLGMWRGWRGVQARSADVVGDLPAVPAREHLGAARTEPVTGTYVSSTTGGDWLDRVAVRDLGHRSPALVQVFDTGVLVERTGAHDLFVPASAVRGADRVPGMAGKYVGKDGIVVLRWDVAGAHGATTRLDTGIRTQHKADRALLVDAMNSLVPQVPADQPHNDKESE</sequence>
<dbReference type="EMBL" id="JAEINH010000007">
    <property type="protein sequence ID" value="MBI9115372.1"/>
    <property type="molecule type" value="Genomic_DNA"/>
</dbReference>
<name>A0A934IBH4_9MICO</name>
<evidence type="ECO:0000259" key="1">
    <source>
        <dbReference type="Pfam" id="PF25362"/>
    </source>
</evidence>
<evidence type="ECO:0000313" key="2">
    <source>
        <dbReference type="EMBL" id="MBI9115372.1"/>
    </source>
</evidence>
<gene>
    <name evidence="2" type="ORF">JAV76_10165</name>
</gene>
<reference evidence="2" key="1">
    <citation type="submission" date="2020-12" db="EMBL/GenBank/DDBJ databases">
        <title>Sanguibacter suaedae sp. nov., isolated from Suaeda aralocaspica.</title>
        <authorList>
            <person name="Ma Q."/>
        </authorList>
    </citation>
    <scope>NUCLEOTIDE SEQUENCE</scope>
    <source>
        <strain evidence="2">YZGR15</strain>
    </source>
</reference>
<organism evidence="2 3">
    <name type="scientific">Sanguibacter suaedae</name>
    <dbReference type="NCBI Taxonomy" id="2795737"/>
    <lineage>
        <taxon>Bacteria</taxon>
        <taxon>Bacillati</taxon>
        <taxon>Actinomycetota</taxon>
        <taxon>Actinomycetes</taxon>
        <taxon>Micrococcales</taxon>
        <taxon>Sanguibacteraceae</taxon>
        <taxon>Sanguibacter</taxon>
    </lineage>
</organism>
<comment type="caution">
    <text evidence="2">The sequence shown here is derived from an EMBL/GenBank/DDBJ whole genome shotgun (WGS) entry which is preliminary data.</text>
</comment>
<evidence type="ECO:0000313" key="3">
    <source>
        <dbReference type="Proteomes" id="UP000602087"/>
    </source>
</evidence>